<comment type="caution">
    <text evidence="1">The sequence shown here is derived from an EMBL/GenBank/DDBJ whole genome shotgun (WGS) entry which is preliminary data.</text>
</comment>
<evidence type="ECO:0000313" key="1">
    <source>
        <dbReference type="EMBL" id="KAK8246392.1"/>
    </source>
</evidence>
<evidence type="ECO:0008006" key="3">
    <source>
        <dbReference type="Google" id="ProtNLM"/>
    </source>
</evidence>
<name>A0ABR1Z1V9_9PEZI</name>
<accession>A0ABR1Z1V9</accession>
<dbReference type="Proteomes" id="UP001492380">
    <property type="component" value="Unassembled WGS sequence"/>
</dbReference>
<reference evidence="1 2" key="1">
    <citation type="submission" date="2024-04" db="EMBL/GenBank/DDBJ databases">
        <title>Phyllosticta paracitricarpa is synonymous to the EU quarantine fungus P. citricarpa based on phylogenomic analyses.</title>
        <authorList>
            <consortium name="Lawrence Berkeley National Laboratory"/>
            <person name="Van Ingen-Buijs V.A."/>
            <person name="Van Westerhoven A.C."/>
            <person name="Haridas S."/>
            <person name="Skiadas P."/>
            <person name="Martin F."/>
            <person name="Groenewald J.Z."/>
            <person name="Crous P.W."/>
            <person name="Seidl M.F."/>
        </authorList>
    </citation>
    <scope>NUCLEOTIDE SEQUENCE [LARGE SCALE GENOMIC DNA]</scope>
    <source>
        <strain evidence="1 2">CBS 123374</strain>
    </source>
</reference>
<evidence type="ECO:0000313" key="2">
    <source>
        <dbReference type="Proteomes" id="UP001492380"/>
    </source>
</evidence>
<keyword evidence="2" id="KW-1185">Reference proteome</keyword>
<gene>
    <name evidence="1" type="ORF">HDK90DRAFT_9472</name>
</gene>
<proteinExistence type="predicted"/>
<organism evidence="1 2">
    <name type="scientific">Phyllosticta capitalensis</name>
    <dbReference type="NCBI Taxonomy" id="121624"/>
    <lineage>
        <taxon>Eukaryota</taxon>
        <taxon>Fungi</taxon>
        <taxon>Dikarya</taxon>
        <taxon>Ascomycota</taxon>
        <taxon>Pezizomycotina</taxon>
        <taxon>Dothideomycetes</taxon>
        <taxon>Dothideomycetes incertae sedis</taxon>
        <taxon>Botryosphaeriales</taxon>
        <taxon>Phyllostictaceae</taxon>
        <taxon>Phyllosticta</taxon>
    </lineage>
</organism>
<sequence>MRNYMPGVRRLLALCVPRCTLMYLANEERGWGSSAGQLDSTTREHTDWRDEGGKYLRDGGKRARCARSFRFVSSPLDDGWSGQRRYRHATLVSLEEHGAGSCPKHKRAHPRYLPTCTQDREKKRASCIEFRYLYQICCCCCRCHEPLRRPRSTNTILPHSKEIAIKPKPPSLIGRRALKGICARPSPSFLLSSNTCSLLLLYTS</sequence>
<dbReference type="EMBL" id="JBBWRZ010000001">
    <property type="protein sequence ID" value="KAK8246392.1"/>
    <property type="molecule type" value="Genomic_DNA"/>
</dbReference>
<protein>
    <recommendedName>
        <fullName evidence="3">Secreted protein</fullName>
    </recommendedName>
</protein>